<keyword evidence="4 10" id="KW-0347">Helicase</keyword>
<evidence type="ECO:0000256" key="9">
    <source>
        <dbReference type="ARBA" id="ARBA00048988"/>
    </source>
</evidence>
<dbReference type="GO" id="GO:0016787">
    <property type="term" value="F:hydrolase activity"/>
    <property type="evidence" value="ECO:0007669"/>
    <property type="project" value="UniProtKB-UniRule"/>
</dbReference>
<comment type="similarity">
    <text evidence="1">Belongs to the helicase family. UvrD subfamily.</text>
</comment>
<dbReference type="Pfam" id="PF13361">
    <property type="entry name" value="UvrD_C"/>
    <property type="match status" value="2"/>
</dbReference>
<evidence type="ECO:0000256" key="7">
    <source>
        <dbReference type="ARBA" id="ARBA00034617"/>
    </source>
</evidence>
<dbReference type="InterPro" id="IPR027417">
    <property type="entry name" value="P-loop_NTPase"/>
</dbReference>
<organism evidence="14 15">
    <name type="scientific">Eiseniibacteriota bacterium</name>
    <dbReference type="NCBI Taxonomy" id="2212470"/>
    <lineage>
        <taxon>Bacteria</taxon>
        <taxon>Candidatus Eiseniibacteriota</taxon>
    </lineage>
</organism>
<feature type="domain" description="HRDC" evidence="11">
    <location>
        <begin position="519"/>
        <end position="599"/>
    </location>
</feature>
<dbReference type="InterPro" id="IPR000212">
    <property type="entry name" value="DNA_helicase_UvrD/REP"/>
</dbReference>
<dbReference type="AlphaFoldDB" id="A0A538U144"/>
<evidence type="ECO:0000256" key="2">
    <source>
        <dbReference type="ARBA" id="ARBA00022741"/>
    </source>
</evidence>
<evidence type="ECO:0000259" key="12">
    <source>
        <dbReference type="PROSITE" id="PS51198"/>
    </source>
</evidence>
<dbReference type="GO" id="GO:0005829">
    <property type="term" value="C:cytosol"/>
    <property type="evidence" value="ECO:0007669"/>
    <property type="project" value="TreeGrafter"/>
</dbReference>
<protein>
    <recommendedName>
        <fullName evidence="8">DNA 3'-5' helicase</fullName>
        <ecNumber evidence="8">5.6.2.4</ecNumber>
    </recommendedName>
</protein>
<evidence type="ECO:0000256" key="3">
    <source>
        <dbReference type="ARBA" id="ARBA00022801"/>
    </source>
</evidence>
<dbReference type="Pfam" id="PF00580">
    <property type="entry name" value="UvrD-helicase"/>
    <property type="match status" value="1"/>
</dbReference>
<dbReference type="SMART" id="SM00341">
    <property type="entry name" value="HRDC"/>
    <property type="match status" value="1"/>
</dbReference>
<evidence type="ECO:0000313" key="15">
    <source>
        <dbReference type="Proteomes" id="UP000319836"/>
    </source>
</evidence>
<evidence type="ECO:0000256" key="10">
    <source>
        <dbReference type="PROSITE-ProRule" id="PRU00560"/>
    </source>
</evidence>
<keyword evidence="2 10" id="KW-0547">Nucleotide-binding</keyword>
<dbReference type="Gene3D" id="3.40.50.300">
    <property type="entry name" value="P-loop containing nucleotide triphosphate hydrolases"/>
    <property type="match status" value="3"/>
</dbReference>
<evidence type="ECO:0000256" key="8">
    <source>
        <dbReference type="ARBA" id="ARBA00034808"/>
    </source>
</evidence>
<dbReference type="InterPro" id="IPR014017">
    <property type="entry name" value="DNA_helicase_UvrD-like_C"/>
</dbReference>
<keyword evidence="3 10" id="KW-0378">Hydrolase</keyword>
<evidence type="ECO:0000256" key="6">
    <source>
        <dbReference type="ARBA" id="ARBA00023235"/>
    </source>
</evidence>
<dbReference type="CDD" id="cd18807">
    <property type="entry name" value="SF1_C_UvrD"/>
    <property type="match status" value="1"/>
</dbReference>
<name>A0A538U144_UNCEI</name>
<dbReference type="InterPro" id="IPR014016">
    <property type="entry name" value="UvrD-like_ATP-bd"/>
</dbReference>
<comment type="catalytic activity">
    <reaction evidence="9">
        <text>ATP + H2O = ADP + phosphate + H(+)</text>
        <dbReference type="Rhea" id="RHEA:13065"/>
        <dbReference type="ChEBI" id="CHEBI:15377"/>
        <dbReference type="ChEBI" id="CHEBI:15378"/>
        <dbReference type="ChEBI" id="CHEBI:30616"/>
        <dbReference type="ChEBI" id="CHEBI:43474"/>
        <dbReference type="ChEBI" id="CHEBI:456216"/>
        <dbReference type="EC" id="5.6.2.4"/>
    </reaction>
</comment>
<comment type="caution">
    <text evidence="14">The sequence shown here is derived from an EMBL/GenBank/DDBJ whole genome shotgun (WGS) entry which is preliminary data.</text>
</comment>
<dbReference type="GO" id="GO:0000725">
    <property type="term" value="P:recombinational repair"/>
    <property type="evidence" value="ECO:0007669"/>
    <property type="project" value="TreeGrafter"/>
</dbReference>
<dbReference type="PANTHER" id="PTHR11070">
    <property type="entry name" value="UVRD / RECB / PCRA DNA HELICASE FAMILY MEMBER"/>
    <property type="match status" value="1"/>
</dbReference>
<proteinExistence type="inferred from homology"/>
<reference evidence="14 15" key="1">
    <citation type="journal article" date="2019" name="Nat. Microbiol.">
        <title>Mediterranean grassland soil C-N compound turnover is dependent on rainfall and depth, and is mediated by genomically divergent microorganisms.</title>
        <authorList>
            <person name="Diamond S."/>
            <person name="Andeer P.F."/>
            <person name="Li Z."/>
            <person name="Crits-Christoph A."/>
            <person name="Burstein D."/>
            <person name="Anantharaman K."/>
            <person name="Lane K.R."/>
            <person name="Thomas B.C."/>
            <person name="Pan C."/>
            <person name="Northen T.R."/>
            <person name="Banfield J.F."/>
        </authorList>
    </citation>
    <scope>NUCLEOTIDE SEQUENCE [LARGE SCALE GENOMIC DNA]</scope>
    <source>
        <strain evidence="14">WS_10</strain>
    </source>
</reference>
<evidence type="ECO:0000259" key="11">
    <source>
        <dbReference type="PROSITE" id="PS50967"/>
    </source>
</evidence>
<dbReference type="Gene3D" id="1.10.486.10">
    <property type="entry name" value="PCRA, domain 4"/>
    <property type="match status" value="2"/>
</dbReference>
<sequence length="599" mass="65533">GLPGVVARTFHAHALSQLRFFWPSRHDGGLLPDLLDSKLPFLIRSARGLPGHYRFTAVRDLATEIEWAKARGIGPSDYEDALGTRTPPIPADLMRRVFADYERAKTRAGRIDFDDLLAETIALLENDAEAAEIIRSRKTWFSVDEYQDTNPHQQRLLELWAGDHNDICVVGDEDQTIYTFTGATSSYLIGFAARQHGARVVALTENYRSTPEILGFANRLLAANGRSKALTATRPTGPQPTLEGYPDGGMELAAMTRAIRGLLGGHEPDRIEPSEVAILVRMNAQLAPIEEALTRAGIAYQVRGVRFYDRAEVKAALSTIRALPGEATGRAIATAIRAAFRTELGFEPGDTSGAQDGPRGDEARERAAALETVLAIVDEVVRVDPAADRSRVTAELDGRAAHERDGGADGVNLLTYHRAKGLEWDAVFLPMLEDGTLPIRQAFDDEAAIAEERRLLYVGITRARRRLHLSWADRRETRGRETRRTRSRFLAGLASGAPRSAGAERGLLPTTTKVRPRRVTGDDPLFDALRAWRTDRAREEKMPAYVVAYDETLAAIAAARPSSLAALERVKGIGPAKLDKYGADILGIVASAAETVEPG</sequence>
<dbReference type="InterPro" id="IPR002121">
    <property type="entry name" value="HRDC_dom"/>
</dbReference>
<dbReference type="Pfam" id="PF00570">
    <property type="entry name" value="HRDC"/>
    <property type="match status" value="1"/>
</dbReference>
<dbReference type="InterPro" id="IPR044876">
    <property type="entry name" value="HRDC_dom_sf"/>
</dbReference>
<dbReference type="PROSITE" id="PS50967">
    <property type="entry name" value="HRDC"/>
    <property type="match status" value="1"/>
</dbReference>
<dbReference type="GO" id="GO:0005524">
    <property type="term" value="F:ATP binding"/>
    <property type="evidence" value="ECO:0007669"/>
    <property type="project" value="UniProtKB-UniRule"/>
</dbReference>
<accession>A0A538U144</accession>
<dbReference type="InterPro" id="IPR013986">
    <property type="entry name" value="DExx_box_DNA_helicase_dom_sf"/>
</dbReference>
<keyword evidence="6" id="KW-0413">Isomerase</keyword>
<evidence type="ECO:0000313" key="14">
    <source>
        <dbReference type="EMBL" id="TMQ69602.1"/>
    </source>
</evidence>
<dbReference type="GO" id="GO:0003677">
    <property type="term" value="F:DNA binding"/>
    <property type="evidence" value="ECO:0007669"/>
    <property type="project" value="InterPro"/>
</dbReference>
<dbReference type="EMBL" id="VBPA01000284">
    <property type="protein sequence ID" value="TMQ69602.1"/>
    <property type="molecule type" value="Genomic_DNA"/>
</dbReference>
<evidence type="ECO:0000256" key="5">
    <source>
        <dbReference type="ARBA" id="ARBA00022840"/>
    </source>
</evidence>
<dbReference type="PANTHER" id="PTHR11070:SF69">
    <property type="entry name" value="ATP-DEPENDENT DNA HELICASE UVRD2"/>
    <property type="match status" value="1"/>
</dbReference>
<dbReference type="CDD" id="cd17932">
    <property type="entry name" value="DEXQc_UvrD"/>
    <property type="match status" value="1"/>
</dbReference>
<gene>
    <name evidence="14" type="ORF">E6K80_11160</name>
</gene>
<comment type="caution">
    <text evidence="10">Lacks conserved residue(s) required for the propagation of feature annotation.</text>
</comment>
<evidence type="ECO:0000259" key="13">
    <source>
        <dbReference type="PROSITE" id="PS51217"/>
    </source>
</evidence>
<dbReference type="PROSITE" id="PS51198">
    <property type="entry name" value="UVRD_HELICASE_ATP_BIND"/>
    <property type="match status" value="1"/>
</dbReference>
<feature type="non-terminal residue" evidence="14">
    <location>
        <position position="1"/>
    </location>
</feature>
<evidence type="ECO:0000256" key="4">
    <source>
        <dbReference type="ARBA" id="ARBA00022806"/>
    </source>
</evidence>
<comment type="catalytic activity">
    <reaction evidence="7">
        <text>Couples ATP hydrolysis with the unwinding of duplex DNA by translocating in the 3'-5' direction.</text>
        <dbReference type="EC" id="5.6.2.4"/>
    </reaction>
</comment>
<dbReference type="EC" id="5.6.2.4" evidence="8"/>
<dbReference type="InterPro" id="IPR010997">
    <property type="entry name" value="HRDC-like_sf"/>
</dbReference>
<dbReference type="PROSITE" id="PS51217">
    <property type="entry name" value="UVRD_HELICASE_CTER"/>
    <property type="match status" value="1"/>
</dbReference>
<feature type="domain" description="UvrD-like helicase C-terminal" evidence="13">
    <location>
        <begin position="211"/>
        <end position="465"/>
    </location>
</feature>
<dbReference type="GO" id="GO:0033202">
    <property type="term" value="C:DNA helicase complex"/>
    <property type="evidence" value="ECO:0007669"/>
    <property type="project" value="TreeGrafter"/>
</dbReference>
<keyword evidence="5 10" id="KW-0067">ATP-binding</keyword>
<dbReference type="SUPFAM" id="SSF47819">
    <property type="entry name" value="HRDC-like"/>
    <property type="match status" value="1"/>
</dbReference>
<dbReference type="Proteomes" id="UP000319836">
    <property type="component" value="Unassembled WGS sequence"/>
</dbReference>
<dbReference type="Gene3D" id="1.10.150.80">
    <property type="entry name" value="HRDC domain"/>
    <property type="match status" value="1"/>
</dbReference>
<dbReference type="Gene3D" id="1.10.10.160">
    <property type="match status" value="1"/>
</dbReference>
<dbReference type="GO" id="GO:0043138">
    <property type="term" value="F:3'-5' DNA helicase activity"/>
    <property type="evidence" value="ECO:0007669"/>
    <property type="project" value="UniProtKB-EC"/>
</dbReference>
<evidence type="ECO:0000256" key="1">
    <source>
        <dbReference type="ARBA" id="ARBA00009922"/>
    </source>
</evidence>
<feature type="domain" description="UvrD-like helicase ATP-binding" evidence="12">
    <location>
        <begin position="1"/>
        <end position="210"/>
    </location>
</feature>
<dbReference type="SUPFAM" id="SSF52540">
    <property type="entry name" value="P-loop containing nucleoside triphosphate hydrolases"/>
    <property type="match status" value="1"/>
</dbReference>